<dbReference type="Proteomes" id="UP000305222">
    <property type="component" value="Unassembled WGS sequence"/>
</dbReference>
<feature type="non-terminal residue" evidence="5">
    <location>
        <position position="76"/>
    </location>
</feature>
<dbReference type="InterPro" id="IPR022278">
    <property type="entry name" value="Pser_aminoTfrase"/>
</dbReference>
<dbReference type="PANTHER" id="PTHR43247">
    <property type="entry name" value="PHOSPHOSERINE AMINOTRANSFERASE"/>
    <property type="match status" value="1"/>
</dbReference>
<evidence type="ECO:0000313" key="5">
    <source>
        <dbReference type="EMBL" id="TKI89445.1"/>
    </source>
</evidence>
<dbReference type="EMBL" id="SZON01001880">
    <property type="protein sequence ID" value="TKI89445.1"/>
    <property type="molecule type" value="Genomic_DNA"/>
</dbReference>
<dbReference type="InterPro" id="IPR015424">
    <property type="entry name" value="PyrdxlP-dep_Trfase"/>
</dbReference>
<organism evidence="5 6">
    <name type="scientific">Bacillus wiedmannii</name>
    <dbReference type="NCBI Taxonomy" id="1890302"/>
    <lineage>
        <taxon>Bacteria</taxon>
        <taxon>Bacillati</taxon>
        <taxon>Bacillota</taxon>
        <taxon>Bacilli</taxon>
        <taxon>Bacillales</taxon>
        <taxon>Bacillaceae</taxon>
        <taxon>Bacillus</taxon>
        <taxon>Bacillus cereus group</taxon>
    </lineage>
</organism>
<comment type="cofactor">
    <cofactor evidence="1">
        <name>pyridoxal 5'-phosphate</name>
        <dbReference type="ChEBI" id="CHEBI:597326"/>
    </cofactor>
</comment>
<name>A0A4U3AM82_9BACI</name>
<evidence type="ECO:0000256" key="2">
    <source>
        <dbReference type="ARBA" id="ARBA00022679"/>
    </source>
</evidence>
<dbReference type="GO" id="GO:0004648">
    <property type="term" value="F:O-phospho-L-serine:2-oxoglutarate aminotransferase activity"/>
    <property type="evidence" value="ECO:0007669"/>
    <property type="project" value="InterPro"/>
</dbReference>
<protein>
    <submittedName>
        <fullName evidence="5">3-phosphoserine/phosphohydroxythreonine aminotransferase</fullName>
    </submittedName>
</protein>
<sequence length="76" mass="8497">QGGASLQFSMIPLNLMNTYKKAGYVLTGSWSKKALQEAEKIGEVQVLASSEKEKFTTIPKLDSLPNDEKLDYEHIH</sequence>
<evidence type="ECO:0000313" key="6">
    <source>
        <dbReference type="Proteomes" id="UP000305222"/>
    </source>
</evidence>
<dbReference type="GO" id="GO:0030170">
    <property type="term" value="F:pyridoxal phosphate binding"/>
    <property type="evidence" value="ECO:0007669"/>
    <property type="project" value="TreeGrafter"/>
</dbReference>
<evidence type="ECO:0000256" key="1">
    <source>
        <dbReference type="ARBA" id="ARBA00001933"/>
    </source>
</evidence>
<keyword evidence="5" id="KW-0032">Aminotransferase</keyword>
<dbReference type="InterPro" id="IPR015421">
    <property type="entry name" value="PyrdxlP-dep_Trfase_major"/>
</dbReference>
<keyword evidence="2 5" id="KW-0808">Transferase</keyword>
<evidence type="ECO:0000256" key="4">
    <source>
        <dbReference type="ARBA" id="ARBA00029440"/>
    </source>
</evidence>
<proteinExistence type="predicted"/>
<gene>
    <name evidence="5" type="ORF">FC699_26040</name>
</gene>
<dbReference type="GO" id="GO:0005737">
    <property type="term" value="C:cytoplasm"/>
    <property type="evidence" value="ECO:0007669"/>
    <property type="project" value="TreeGrafter"/>
</dbReference>
<dbReference type="SUPFAM" id="SSF53383">
    <property type="entry name" value="PLP-dependent transferases"/>
    <property type="match status" value="1"/>
</dbReference>
<dbReference type="AlphaFoldDB" id="A0A4U3AM82"/>
<dbReference type="Gene3D" id="3.40.640.10">
    <property type="entry name" value="Type I PLP-dependent aspartate aminotransferase-like (Major domain)"/>
    <property type="match status" value="1"/>
</dbReference>
<keyword evidence="3" id="KW-0663">Pyridoxal phosphate</keyword>
<comment type="caution">
    <text evidence="5">The sequence shown here is derived from an EMBL/GenBank/DDBJ whole genome shotgun (WGS) entry which is preliminary data.</text>
</comment>
<comment type="pathway">
    <text evidence="4">Amino-acid biosynthesis.</text>
</comment>
<accession>A0A4U3AM82</accession>
<dbReference type="GO" id="GO:0006564">
    <property type="term" value="P:L-serine biosynthetic process"/>
    <property type="evidence" value="ECO:0007669"/>
    <property type="project" value="InterPro"/>
</dbReference>
<reference evidence="5 6" key="1">
    <citation type="journal article" date="2019" name="Environ. Microbiol.">
        <title>An active ?-lactamase is a part of an orchestrated cell wall stress resistance network of Bacillus subtilis and related rhizosphere species.</title>
        <authorList>
            <person name="Bucher T."/>
            <person name="Keren-Paz A."/>
            <person name="Hausser J."/>
            <person name="Olender T."/>
            <person name="Cytryn E."/>
            <person name="Kolodkin-Gal I."/>
        </authorList>
    </citation>
    <scope>NUCLEOTIDE SEQUENCE [LARGE SCALE GENOMIC DNA]</scope>
    <source>
        <strain evidence="5 6">I5</strain>
    </source>
</reference>
<dbReference type="PANTHER" id="PTHR43247:SF1">
    <property type="entry name" value="PHOSPHOSERINE AMINOTRANSFERASE"/>
    <property type="match status" value="1"/>
</dbReference>
<feature type="non-terminal residue" evidence="5">
    <location>
        <position position="1"/>
    </location>
</feature>
<evidence type="ECO:0000256" key="3">
    <source>
        <dbReference type="ARBA" id="ARBA00022898"/>
    </source>
</evidence>